<dbReference type="EMBL" id="VBUT01000004">
    <property type="protein sequence ID" value="TLF78729.1"/>
    <property type="molecule type" value="Genomic_DNA"/>
</dbReference>
<gene>
    <name evidence="1" type="ORF">FEK34_10055</name>
</gene>
<dbReference type="AlphaFoldDB" id="A0A5R8NSQ7"/>
<name>A0A5R8NSQ7_9NOCA</name>
<dbReference type="Proteomes" id="UP000306378">
    <property type="component" value="Unassembled WGS sequence"/>
</dbReference>
<sequence>MAATFAEGARIDPVRKAMRQLLVGGQSRIHFKKESDPRRRAICSAICDLDIQIAIYDATQIRNAASARTACLHAVVEDLAACGGTRLVLETDDSLIDSDKRVLYQAVRKLDVADSLTYHHMRPSAEPILWISDAAAWCVAKGGPWRRRVDPVIDSVRKLV</sequence>
<evidence type="ECO:0000313" key="1">
    <source>
        <dbReference type="EMBL" id="TLF78729.1"/>
    </source>
</evidence>
<proteinExistence type="predicted"/>
<protein>
    <submittedName>
        <fullName evidence="1">Uncharacterized protein</fullName>
    </submittedName>
</protein>
<organism evidence="1 2">
    <name type="scientific">Nocardia cyriacigeorgica</name>
    <dbReference type="NCBI Taxonomy" id="135487"/>
    <lineage>
        <taxon>Bacteria</taxon>
        <taxon>Bacillati</taxon>
        <taxon>Actinomycetota</taxon>
        <taxon>Actinomycetes</taxon>
        <taxon>Mycobacteriales</taxon>
        <taxon>Nocardiaceae</taxon>
        <taxon>Nocardia</taxon>
    </lineage>
</organism>
<comment type="caution">
    <text evidence="1">The sequence shown here is derived from an EMBL/GenBank/DDBJ whole genome shotgun (WGS) entry which is preliminary data.</text>
</comment>
<accession>A0A5R8NSQ7</accession>
<reference evidence="1 2" key="1">
    <citation type="submission" date="2019-05" db="EMBL/GenBank/DDBJ databases">
        <title>Genomes sequences of two Nocardia cyriacigeorgica environmental isolates, type strains Nocardia asteroides ATCC 19247 and Nocardia cyriacigeorgica DSM 44484.</title>
        <authorList>
            <person name="Vautrin F."/>
            <person name="Bergeron E."/>
            <person name="Dubost A."/>
            <person name="Abrouk D."/>
            <person name="Rodriguez Nava V."/>
            <person name="Pujic P."/>
        </authorList>
    </citation>
    <scope>NUCLEOTIDE SEQUENCE [LARGE SCALE GENOMIC DNA]</scope>
    <source>
        <strain evidence="1 2">EML 446</strain>
    </source>
</reference>
<evidence type="ECO:0000313" key="2">
    <source>
        <dbReference type="Proteomes" id="UP000306378"/>
    </source>
</evidence>